<dbReference type="Proteomes" id="UP000185680">
    <property type="component" value="Chromosome"/>
</dbReference>
<evidence type="ECO:0000313" key="1">
    <source>
        <dbReference type="EMBL" id="AOW13514.1"/>
    </source>
</evidence>
<evidence type="ECO:0008006" key="5">
    <source>
        <dbReference type="Google" id="ProtNLM"/>
    </source>
</evidence>
<organism evidence="1 4">
    <name type="scientific">Hydrogenophaga crassostreae</name>
    <dbReference type="NCBI Taxonomy" id="1763535"/>
    <lineage>
        <taxon>Bacteria</taxon>
        <taxon>Pseudomonadati</taxon>
        <taxon>Pseudomonadota</taxon>
        <taxon>Betaproteobacteria</taxon>
        <taxon>Burkholderiales</taxon>
        <taxon>Comamonadaceae</taxon>
        <taxon>Hydrogenophaga</taxon>
    </lineage>
</organism>
<evidence type="ECO:0000313" key="4">
    <source>
        <dbReference type="Proteomes" id="UP000185680"/>
    </source>
</evidence>
<dbReference type="Gene3D" id="3.40.50.2000">
    <property type="entry name" value="Glycogen Phosphorylase B"/>
    <property type="match status" value="1"/>
</dbReference>
<reference evidence="1 4" key="2">
    <citation type="submission" date="2016-10" db="EMBL/GenBank/DDBJ databases">
        <title>Hydorgenophaga sp. LPB0072 isolated from gastropod.</title>
        <authorList>
            <person name="Kim E."/>
            <person name="Yi H."/>
        </authorList>
    </citation>
    <scope>NUCLEOTIDE SEQUENCE [LARGE SCALE GENOMIC DNA]</scope>
    <source>
        <strain evidence="1 4">LPB0072</strain>
    </source>
</reference>
<sequence>MRNCFASIRKFTVFSRHEALLYSDFFSLAEDRFDFTLWTQSVPDWVTPEEIPFDGRYLCAVGGEDRDYELLVRFSDATGIPVLIIGRPNGIPDLINSPNVRFLFNQPFGLTWGYVKHSRGMVLPLKSNLSRCGQITLVSAAMLGIPTLAADTAGLRDYLDDDLQMKYEPGNLEDLVSKARTLYDCSEELTKVALGRQTHCLARYDRRHWTQTIEQQLAQA</sequence>
<keyword evidence="3" id="KW-1185">Reference proteome</keyword>
<protein>
    <recommendedName>
        <fullName evidence="5">Glycosyl transferase family 1 domain-containing protein</fullName>
    </recommendedName>
</protein>
<gene>
    <name evidence="1" type="ORF">LPB072_12260</name>
    <name evidence="2" type="ORF">LPB72_10885</name>
</gene>
<proteinExistence type="predicted"/>
<dbReference type="EMBL" id="CP017476">
    <property type="protein sequence ID" value="AOW13514.1"/>
    <property type="molecule type" value="Genomic_DNA"/>
</dbReference>
<name>A0A162P6F3_9BURK</name>
<dbReference type="EMBL" id="LVWD01000013">
    <property type="protein sequence ID" value="OAD41804.1"/>
    <property type="molecule type" value="Genomic_DNA"/>
</dbReference>
<dbReference type="SUPFAM" id="SSF53756">
    <property type="entry name" value="UDP-Glycosyltransferase/glycogen phosphorylase"/>
    <property type="match status" value="1"/>
</dbReference>
<dbReference type="STRING" id="1763535.LPB072_12260"/>
<accession>A0A162P6F3</accession>
<dbReference type="Proteomes" id="UP000185657">
    <property type="component" value="Unassembled WGS sequence"/>
</dbReference>
<dbReference type="AlphaFoldDB" id="A0A162P6F3"/>
<dbReference type="KEGG" id="hyl:LPB072_12260"/>
<evidence type="ECO:0000313" key="3">
    <source>
        <dbReference type="Proteomes" id="UP000185657"/>
    </source>
</evidence>
<reference evidence="2 3" key="1">
    <citation type="submission" date="2016-02" db="EMBL/GenBank/DDBJ databases">
        <title>Draft genome sequence of Hydrogenophaga sp. LPB0072.</title>
        <authorList>
            <person name="Shin S.-K."/>
            <person name="Yi H."/>
        </authorList>
    </citation>
    <scope>NUCLEOTIDE SEQUENCE [LARGE SCALE GENOMIC DNA]</scope>
    <source>
        <strain evidence="2 3">LPB0072</strain>
    </source>
</reference>
<evidence type="ECO:0000313" key="2">
    <source>
        <dbReference type="EMBL" id="OAD41804.1"/>
    </source>
</evidence>